<accession>A0A7Y0M0W5</accession>
<proteinExistence type="predicted"/>
<sequence>MRPAPPRLVLDDPAAAQAAAELLGGGAVVAHGFANLYAITARGDGPTVRRVNALKGRPVGQVSSVTCATEDVLRAFDLAALAAPLTAGLVEEVVAALTDLGPFGFRAPAGRHVPDHLTSVRDGVRTTQVIVPGRACPSNAFLRLSTAAAGDALLSITSANLSHHLTGVAEAPAHWRVAGLRAELVGAEDLVVLEHADERAARARFPRHRPTSVSIVALDRVRLVGGRVCLWLERHGSLPVDDVRAVLDGFGLRVVLAPAARVRLEPRRYAIDDLDAPT</sequence>
<dbReference type="AlphaFoldDB" id="A0A7Y0M0W5"/>
<gene>
    <name evidence="1" type="ORF">HIR71_14340</name>
</gene>
<dbReference type="EMBL" id="JABCJJ010000033">
    <property type="protein sequence ID" value="NMR21379.1"/>
    <property type="molecule type" value="Genomic_DNA"/>
</dbReference>
<comment type="caution">
    <text evidence="1">The sequence shown here is derived from an EMBL/GenBank/DDBJ whole genome shotgun (WGS) entry which is preliminary data.</text>
</comment>
<dbReference type="Gene3D" id="3.90.870.10">
    <property type="entry name" value="DHBP synthase"/>
    <property type="match status" value="1"/>
</dbReference>
<evidence type="ECO:0000313" key="1">
    <source>
        <dbReference type="EMBL" id="NMR21379.1"/>
    </source>
</evidence>
<organism evidence="1 2">
    <name type="scientific">Cellulomonas fimi</name>
    <dbReference type="NCBI Taxonomy" id="1708"/>
    <lineage>
        <taxon>Bacteria</taxon>
        <taxon>Bacillati</taxon>
        <taxon>Actinomycetota</taxon>
        <taxon>Actinomycetes</taxon>
        <taxon>Micrococcales</taxon>
        <taxon>Cellulomonadaceae</taxon>
        <taxon>Cellulomonas</taxon>
    </lineage>
</organism>
<evidence type="ECO:0008006" key="3">
    <source>
        <dbReference type="Google" id="ProtNLM"/>
    </source>
</evidence>
<protein>
    <recommendedName>
        <fullName evidence="3">YrdC-like domain-containing protein</fullName>
    </recommendedName>
</protein>
<name>A0A7Y0M0W5_CELFI</name>
<keyword evidence="2" id="KW-1185">Reference proteome</keyword>
<evidence type="ECO:0000313" key="2">
    <source>
        <dbReference type="Proteomes" id="UP000562124"/>
    </source>
</evidence>
<dbReference type="Proteomes" id="UP000562124">
    <property type="component" value="Unassembled WGS sequence"/>
</dbReference>
<reference evidence="1 2" key="1">
    <citation type="submission" date="2020-04" db="EMBL/GenBank/DDBJ databases">
        <title>Sequencing and Assembly of C. fimi.</title>
        <authorList>
            <person name="Ramsey A.R."/>
        </authorList>
    </citation>
    <scope>NUCLEOTIDE SEQUENCE [LARGE SCALE GENOMIC DNA]</scope>
    <source>
        <strain evidence="1 2">SB</strain>
    </source>
</reference>